<name>A0ACC2DFL1_DIPCM</name>
<sequence>MNLTMASKHFASLVPILEDLHQLHVKQNNLNDCNLFFYWDVPNIMLDCNQTLSKKHKATLTIICHAQSTLDCRLAQQTLYDHFAKTIKYHKTLVNIALTHPT</sequence>
<keyword evidence="2" id="KW-1185">Reference proteome</keyword>
<reference evidence="2" key="1">
    <citation type="journal article" date="2024" name="Proc. Natl. Acad. Sci. U.S.A.">
        <title>Extraordinary preservation of gene collinearity over three hundred million years revealed in homosporous lycophytes.</title>
        <authorList>
            <person name="Li C."/>
            <person name="Wickell D."/>
            <person name="Kuo L.Y."/>
            <person name="Chen X."/>
            <person name="Nie B."/>
            <person name="Liao X."/>
            <person name="Peng D."/>
            <person name="Ji J."/>
            <person name="Jenkins J."/>
            <person name="Williams M."/>
            <person name="Shu S."/>
            <person name="Plott C."/>
            <person name="Barry K."/>
            <person name="Rajasekar S."/>
            <person name="Grimwood J."/>
            <person name="Han X."/>
            <person name="Sun S."/>
            <person name="Hou Z."/>
            <person name="He W."/>
            <person name="Dai G."/>
            <person name="Sun C."/>
            <person name="Schmutz J."/>
            <person name="Leebens-Mack J.H."/>
            <person name="Li F.W."/>
            <person name="Wang L."/>
        </authorList>
    </citation>
    <scope>NUCLEOTIDE SEQUENCE [LARGE SCALE GENOMIC DNA]</scope>
    <source>
        <strain evidence="2">cv. PW_Plant_1</strain>
    </source>
</reference>
<evidence type="ECO:0000313" key="2">
    <source>
        <dbReference type="Proteomes" id="UP001162992"/>
    </source>
</evidence>
<evidence type="ECO:0000313" key="1">
    <source>
        <dbReference type="EMBL" id="KAJ7552892.1"/>
    </source>
</evidence>
<accession>A0ACC2DFL1</accession>
<gene>
    <name evidence="1" type="ORF">O6H91_06G074900</name>
</gene>
<proteinExistence type="predicted"/>
<dbReference type="EMBL" id="CM055097">
    <property type="protein sequence ID" value="KAJ7552892.1"/>
    <property type="molecule type" value="Genomic_DNA"/>
</dbReference>
<organism evidence="1 2">
    <name type="scientific">Diphasiastrum complanatum</name>
    <name type="common">Issler's clubmoss</name>
    <name type="synonym">Lycopodium complanatum</name>
    <dbReference type="NCBI Taxonomy" id="34168"/>
    <lineage>
        <taxon>Eukaryota</taxon>
        <taxon>Viridiplantae</taxon>
        <taxon>Streptophyta</taxon>
        <taxon>Embryophyta</taxon>
        <taxon>Tracheophyta</taxon>
        <taxon>Lycopodiopsida</taxon>
        <taxon>Lycopodiales</taxon>
        <taxon>Lycopodiaceae</taxon>
        <taxon>Lycopodioideae</taxon>
        <taxon>Diphasiastrum</taxon>
    </lineage>
</organism>
<protein>
    <submittedName>
        <fullName evidence="1">Uncharacterized protein</fullName>
    </submittedName>
</protein>
<dbReference type="Proteomes" id="UP001162992">
    <property type="component" value="Chromosome 6"/>
</dbReference>
<comment type="caution">
    <text evidence="1">The sequence shown here is derived from an EMBL/GenBank/DDBJ whole genome shotgun (WGS) entry which is preliminary data.</text>
</comment>